<evidence type="ECO:0000313" key="2">
    <source>
        <dbReference type="EMBL" id="CAF1993040.1"/>
    </source>
</evidence>
<keyword evidence="1" id="KW-1133">Transmembrane helix</keyword>
<name>A0A816M6T8_BRANA</name>
<organism evidence="2">
    <name type="scientific">Brassica napus</name>
    <name type="common">Rape</name>
    <dbReference type="NCBI Taxonomy" id="3708"/>
    <lineage>
        <taxon>Eukaryota</taxon>
        <taxon>Viridiplantae</taxon>
        <taxon>Streptophyta</taxon>
        <taxon>Embryophyta</taxon>
        <taxon>Tracheophyta</taxon>
        <taxon>Spermatophyta</taxon>
        <taxon>Magnoliopsida</taxon>
        <taxon>eudicotyledons</taxon>
        <taxon>Gunneridae</taxon>
        <taxon>Pentapetalae</taxon>
        <taxon>rosids</taxon>
        <taxon>malvids</taxon>
        <taxon>Brassicales</taxon>
        <taxon>Brassicaceae</taxon>
        <taxon>Brassiceae</taxon>
        <taxon>Brassica</taxon>
    </lineage>
</organism>
<gene>
    <name evidence="2" type="ORF">DARMORV10_C07P29210.1</name>
</gene>
<keyword evidence="1" id="KW-0812">Transmembrane</keyword>
<feature type="transmembrane region" description="Helical" evidence="1">
    <location>
        <begin position="22"/>
        <end position="42"/>
    </location>
</feature>
<evidence type="ECO:0000256" key="1">
    <source>
        <dbReference type="SAM" id="Phobius"/>
    </source>
</evidence>
<sequence>MLLFFFLSPFISHGIFLVSDVFFVVVIASNLGLGFLCHVFSFRRWWLCR</sequence>
<dbReference type="Proteomes" id="UP001295469">
    <property type="component" value="Chromosome C07"/>
</dbReference>
<protein>
    <submittedName>
        <fullName evidence="2">(rape) hypothetical protein</fullName>
    </submittedName>
</protein>
<reference evidence="2" key="1">
    <citation type="submission" date="2021-01" db="EMBL/GenBank/DDBJ databases">
        <authorList>
            <consortium name="Genoscope - CEA"/>
            <person name="William W."/>
        </authorList>
    </citation>
    <scope>NUCLEOTIDE SEQUENCE</scope>
</reference>
<dbReference type="EMBL" id="HG994371">
    <property type="protein sequence ID" value="CAF1993040.1"/>
    <property type="molecule type" value="Genomic_DNA"/>
</dbReference>
<accession>A0A816M6T8</accession>
<keyword evidence="1" id="KW-0472">Membrane</keyword>
<proteinExistence type="predicted"/>
<dbReference type="AlphaFoldDB" id="A0A816M6T8"/>